<dbReference type="Proteomes" id="UP000249204">
    <property type="component" value="Unassembled WGS sequence"/>
</dbReference>
<evidence type="ECO:0000313" key="2">
    <source>
        <dbReference type="Proteomes" id="UP000249204"/>
    </source>
</evidence>
<evidence type="ECO:0000313" key="1">
    <source>
        <dbReference type="EMBL" id="PZT54131.1"/>
    </source>
</evidence>
<sequence>MANIGKFLATKILNTTTRGEQFVFPDQLYVGLYTSNPTFNDTGQEVNGGSYVRKIVSFDAPVQTTVREYHPKTGALSDIQKLVVRSSADTPFDVASGNWGVVTHFALRDAATDGNLYYYGELENPRSILTNDIFKFLASQVEIRLSLS</sequence>
<organism evidence="1 2">
    <name type="scientific">Paenibacillus silvae</name>
    <dbReference type="NCBI Taxonomy" id="1325358"/>
    <lineage>
        <taxon>Bacteria</taxon>
        <taxon>Bacillati</taxon>
        <taxon>Bacillota</taxon>
        <taxon>Bacilli</taxon>
        <taxon>Bacillales</taxon>
        <taxon>Paenibacillaceae</taxon>
        <taxon>Paenibacillus</taxon>
    </lineage>
</organism>
<gene>
    <name evidence="1" type="ORF">DN757_19060</name>
</gene>
<reference evidence="1 2" key="1">
    <citation type="submission" date="2018-06" db="EMBL/GenBank/DDBJ databases">
        <title>Isolation of heavy metals resistant Paenibacillus silvae NC2 from Gold-Copper mine in ZiJin, China.</title>
        <authorList>
            <person name="Xu J."/>
            <person name="Mazhar H.S."/>
            <person name="Rensing C."/>
        </authorList>
    </citation>
    <scope>NUCLEOTIDE SEQUENCE [LARGE SCALE GENOMIC DNA]</scope>
    <source>
        <strain evidence="1 2">NC2</strain>
    </source>
</reference>
<protein>
    <submittedName>
        <fullName evidence="1">Uncharacterized protein</fullName>
    </submittedName>
</protein>
<accession>A0A2W6NE86</accession>
<proteinExistence type="predicted"/>
<dbReference type="AlphaFoldDB" id="A0A2W6NE86"/>
<dbReference type="RefSeq" id="WP_111271775.1">
    <property type="nucleotide sequence ID" value="NZ_QKWW01000055.1"/>
</dbReference>
<comment type="caution">
    <text evidence="1">The sequence shown here is derived from an EMBL/GenBank/DDBJ whole genome shotgun (WGS) entry which is preliminary data.</text>
</comment>
<dbReference type="InterPro" id="IPR056908">
    <property type="entry name" value="Gp80-like"/>
</dbReference>
<name>A0A2W6NE86_9BACL</name>
<dbReference type="EMBL" id="QKWW01000055">
    <property type="protein sequence ID" value="PZT54131.1"/>
    <property type="molecule type" value="Genomic_DNA"/>
</dbReference>
<dbReference type="Pfam" id="PF23140">
    <property type="entry name" value="Gp80"/>
    <property type="match status" value="1"/>
</dbReference>